<organism evidence="2">
    <name type="scientific">Anguilla anguilla</name>
    <name type="common">European freshwater eel</name>
    <name type="synonym">Muraena anguilla</name>
    <dbReference type="NCBI Taxonomy" id="7936"/>
    <lineage>
        <taxon>Eukaryota</taxon>
        <taxon>Metazoa</taxon>
        <taxon>Chordata</taxon>
        <taxon>Craniata</taxon>
        <taxon>Vertebrata</taxon>
        <taxon>Euteleostomi</taxon>
        <taxon>Actinopterygii</taxon>
        <taxon>Neopterygii</taxon>
        <taxon>Teleostei</taxon>
        <taxon>Anguilliformes</taxon>
        <taxon>Anguillidae</taxon>
        <taxon>Anguilla</taxon>
    </lineage>
</organism>
<dbReference type="EMBL" id="GBXM01102314">
    <property type="protein sequence ID" value="JAH06263.1"/>
    <property type="molecule type" value="Transcribed_RNA"/>
</dbReference>
<reference evidence="2" key="1">
    <citation type="submission" date="2014-11" db="EMBL/GenBank/DDBJ databases">
        <authorList>
            <person name="Amaro Gonzalez C."/>
        </authorList>
    </citation>
    <scope>NUCLEOTIDE SEQUENCE</scope>
</reference>
<accession>A0A0E9PR03</accession>
<proteinExistence type="predicted"/>
<keyword evidence="1" id="KW-0472">Membrane</keyword>
<sequence length="49" mass="5670">MKNVINPLSYQLIAAISQHFIILLHFLWCKRPINPLLYLCLLIPDQGHG</sequence>
<protein>
    <submittedName>
        <fullName evidence="2">Uncharacterized protein</fullName>
    </submittedName>
</protein>
<name>A0A0E9PR03_ANGAN</name>
<keyword evidence="1" id="KW-0812">Transmembrane</keyword>
<reference evidence="2" key="2">
    <citation type="journal article" date="2015" name="Fish Shellfish Immunol.">
        <title>Early steps in the European eel (Anguilla anguilla)-Vibrio vulnificus interaction in the gills: Role of the RtxA13 toxin.</title>
        <authorList>
            <person name="Callol A."/>
            <person name="Pajuelo D."/>
            <person name="Ebbesson L."/>
            <person name="Teles M."/>
            <person name="MacKenzie S."/>
            <person name="Amaro C."/>
        </authorList>
    </citation>
    <scope>NUCLEOTIDE SEQUENCE</scope>
</reference>
<evidence type="ECO:0000313" key="2">
    <source>
        <dbReference type="EMBL" id="JAH06263.1"/>
    </source>
</evidence>
<keyword evidence="1" id="KW-1133">Transmembrane helix</keyword>
<dbReference type="AlphaFoldDB" id="A0A0E9PR03"/>
<evidence type="ECO:0000256" key="1">
    <source>
        <dbReference type="SAM" id="Phobius"/>
    </source>
</evidence>
<feature type="transmembrane region" description="Helical" evidence="1">
    <location>
        <begin position="12"/>
        <end position="29"/>
    </location>
</feature>